<accession>A0ABT3FYE8</accession>
<keyword evidence="1" id="KW-0732">Signal</keyword>
<reference evidence="2" key="1">
    <citation type="submission" date="2022-10" db="EMBL/GenBank/DDBJ databases">
        <title>Luteolibacter sp. GHJ8, whole genome shotgun sequencing project.</title>
        <authorList>
            <person name="Zhao G."/>
            <person name="Shen L."/>
        </authorList>
    </citation>
    <scope>NUCLEOTIDE SEQUENCE</scope>
    <source>
        <strain evidence="2">GHJ8</strain>
    </source>
</reference>
<evidence type="ECO:0000313" key="2">
    <source>
        <dbReference type="EMBL" id="MCW1912286.1"/>
    </source>
</evidence>
<evidence type="ECO:0000256" key="1">
    <source>
        <dbReference type="SAM" id="SignalP"/>
    </source>
</evidence>
<dbReference type="Proteomes" id="UP001165653">
    <property type="component" value="Unassembled WGS sequence"/>
</dbReference>
<feature type="signal peptide" evidence="1">
    <location>
        <begin position="1"/>
        <end position="19"/>
    </location>
</feature>
<gene>
    <name evidence="2" type="ORF">OJ996_01795</name>
</gene>
<name>A0ABT3FYE8_9BACT</name>
<sequence length="244" mass="27015">MKANLLLALATLSVLPAIAGPTLEVRNTEGKPLKIELVAVEGDSVTFIAAGKEAKEHTLPIGKFDASSQEKIREEGQGLPARLPKIDIEVVISNKRDKQGYYMVNQTVSSKVKIRNLSTRINYPASKGYVVYFGQNRRNDGFFKVMANHNFEFSVPANKTFETDVLGFKTSYDSDNKGYGNIGGYQYESYVLVLTDPEGKVIGTKSTDGSLRSAIEKDLSKAKRLIDLKPDELLNKDLETMKNE</sequence>
<protein>
    <submittedName>
        <fullName evidence="2">Uncharacterized protein</fullName>
    </submittedName>
</protein>
<dbReference type="RefSeq" id="WP_264510553.1">
    <property type="nucleotide sequence ID" value="NZ_JAPDDR010000001.1"/>
</dbReference>
<keyword evidence="3" id="KW-1185">Reference proteome</keyword>
<proteinExistence type="predicted"/>
<comment type="caution">
    <text evidence="2">The sequence shown here is derived from an EMBL/GenBank/DDBJ whole genome shotgun (WGS) entry which is preliminary data.</text>
</comment>
<organism evidence="2 3">
    <name type="scientific">Luteolibacter rhizosphaerae</name>
    <dbReference type="NCBI Taxonomy" id="2989719"/>
    <lineage>
        <taxon>Bacteria</taxon>
        <taxon>Pseudomonadati</taxon>
        <taxon>Verrucomicrobiota</taxon>
        <taxon>Verrucomicrobiia</taxon>
        <taxon>Verrucomicrobiales</taxon>
        <taxon>Verrucomicrobiaceae</taxon>
        <taxon>Luteolibacter</taxon>
    </lineage>
</organism>
<feature type="chain" id="PRO_5045760230" evidence="1">
    <location>
        <begin position="20"/>
        <end position="244"/>
    </location>
</feature>
<evidence type="ECO:0000313" key="3">
    <source>
        <dbReference type="Proteomes" id="UP001165653"/>
    </source>
</evidence>
<dbReference type="EMBL" id="JAPDDR010000001">
    <property type="protein sequence ID" value="MCW1912286.1"/>
    <property type="molecule type" value="Genomic_DNA"/>
</dbReference>